<dbReference type="InterPro" id="IPR009081">
    <property type="entry name" value="PP-bd_ACP"/>
</dbReference>
<reference evidence="2 3" key="1">
    <citation type="submission" date="2016-10" db="EMBL/GenBank/DDBJ databases">
        <authorList>
            <person name="de Groot N.N."/>
        </authorList>
    </citation>
    <scope>NUCLEOTIDE SEQUENCE [LARGE SCALE GENOMIC DNA]</scope>
    <source>
        <strain evidence="2 3">DSM 1736</strain>
    </source>
</reference>
<keyword evidence="3" id="KW-1185">Reference proteome</keyword>
<name>A0A1G9ND37_9FIRM</name>
<accession>A0A1G9ND37</accession>
<dbReference type="EMBL" id="FNHB01000001">
    <property type="protein sequence ID" value="SDL84313.1"/>
    <property type="molecule type" value="Genomic_DNA"/>
</dbReference>
<dbReference type="SUPFAM" id="SSF47336">
    <property type="entry name" value="ACP-like"/>
    <property type="match status" value="1"/>
</dbReference>
<sequence length="82" mass="9320">MTKENIFDLVVRHTREVIPELEEHRFSLTDRLMELGANSVDRAEIIGMTMEALSLSIPRVALFGANNIGELVDVFYEKVQTV</sequence>
<gene>
    <name evidence="2" type="ORF">SAMN04488502_101972</name>
</gene>
<dbReference type="Proteomes" id="UP000214880">
    <property type="component" value="Unassembled WGS sequence"/>
</dbReference>
<dbReference type="OrthoDB" id="487863at2"/>
<dbReference type="Pfam" id="PF00550">
    <property type="entry name" value="PP-binding"/>
    <property type="match status" value="1"/>
</dbReference>
<feature type="domain" description="Carrier" evidence="1">
    <location>
        <begin position="4"/>
        <end position="79"/>
    </location>
</feature>
<proteinExistence type="predicted"/>
<dbReference type="NCBIfam" id="NF005502">
    <property type="entry name" value="PRK07117.1"/>
    <property type="match status" value="1"/>
</dbReference>
<dbReference type="Gene3D" id="1.10.1200.10">
    <property type="entry name" value="ACP-like"/>
    <property type="match status" value="1"/>
</dbReference>
<dbReference type="InterPro" id="IPR036736">
    <property type="entry name" value="ACP-like_sf"/>
</dbReference>
<organism evidence="2 3">
    <name type="scientific">Dendrosporobacter quercicolus</name>
    <dbReference type="NCBI Taxonomy" id="146817"/>
    <lineage>
        <taxon>Bacteria</taxon>
        <taxon>Bacillati</taxon>
        <taxon>Bacillota</taxon>
        <taxon>Negativicutes</taxon>
        <taxon>Selenomonadales</taxon>
        <taxon>Sporomusaceae</taxon>
        <taxon>Dendrosporobacter</taxon>
    </lineage>
</organism>
<evidence type="ECO:0000313" key="2">
    <source>
        <dbReference type="EMBL" id="SDL84313.1"/>
    </source>
</evidence>
<evidence type="ECO:0000259" key="1">
    <source>
        <dbReference type="PROSITE" id="PS50075"/>
    </source>
</evidence>
<dbReference type="AlphaFoldDB" id="A0A1G9ND37"/>
<protein>
    <submittedName>
        <fullName evidence="2">Polyketide biosynthesis acyl carrier protein</fullName>
    </submittedName>
</protein>
<dbReference type="PROSITE" id="PS50075">
    <property type="entry name" value="CARRIER"/>
    <property type="match status" value="1"/>
</dbReference>
<dbReference type="STRING" id="146817.SAMN04488502_101972"/>
<evidence type="ECO:0000313" key="3">
    <source>
        <dbReference type="Proteomes" id="UP000214880"/>
    </source>
</evidence>
<dbReference type="RefSeq" id="WP_092068976.1">
    <property type="nucleotide sequence ID" value="NZ_FNHB01000001.1"/>
</dbReference>